<evidence type="ECO:0000313" key="1">
    <source>
        <dbReference type="EMBL" id="GGJ73892.1"/>
    </source>
</evidence>
<protein>
    <submittedName>
        <fullName evidence="1">Uncharacterized protein</fullName>
    </submittedName>
</protein>
<proteinExistence type="predicted"/>
<dbReference type="Proteomes" id="UP000634435">
    <property type="component" value="Unassembled WGS sequence"/>
</dbReference>
<comment type="caution">
    <text evidence="1">The sequence shown here is derived from an EMBL/GenBank/DDBJ whole genome shotgun (WGS) entry which is preliminary data.</text>
</comment>
<sequence length="48" mass="5727">MKLKNKIALHPHTCLVYEVFLINYAFKQFTCRGYHELLSGLNRLEIFL</sequence>
<dbReference type="EMBL" id="BMPN01000009">
    <property type="protein sequence ID" value="GGJ73892.1"/>
    <property type="molecule type" value="Genomic_DNA"/>
</dbReference>
<organism evidence="1 2">
    <name type="scientific">Virgibacillus kapii</name>
    <dbReference type="NCBI Taxonomy" id="1638645"/>
    <lineage>
        <taxon>Bacteria</taxon>
        <taxon>Bacillati</taxon>
        <taxon>Bacillota</taxon>
        <taxon>Bacilli</taxon>
        <taxon>Bacillales</taxon>
        <taxon>Bacillaceae</taxon>
        <taxon>Virgibacillus</taxon>
    </lineage>
</organism>
<evidence type="ECO:0000313" key="2">
    <source>
        <dbReference type="Proteomes" id="UP000634435"/>
    </source>
</evidence>
<keyword evidence="2" id="KW-1185">Reference proteome</keyword>
<reference evidence="2" key="1">
    <citation type="journal article" date="2019" name="Int. J. Syst. Evol. Microbiol.">
        <title>The Global Catalogue of Microorganisms (GCM) 10K type strain sequencing project: providing services to taxonomists for standard genome sequencing and annotation.</title>
        <authorList>
            <consortium name="The Broad Institute Genomics Platform"/>
            <consortium name="The Broad Institute Genome Sequencing Center for Infectious Disease"/>
            <person name="Wu L."/>
            <person name="Ma J."/>
        </authorList>
    </citation>
    <scope>NUCLEOTIDE SEQUENCE [LARGE SCALE GENOMIC DNA]</scope>
    <source>
        <strain evidence="2">JCM 30071</strain>
    </source>
</reference>
<gene>
    <name evidence="1" type="ORF">GCM10007111_39390</name>
</gene>
<accession>A0ABQ2DUJ5</accession>
<name>A0ABQ2DUJ5_9BACI</name>